<dbReference type="EMBL" id="MU003536">
    <property type="protein sequence ID" value="KAF2464464.1"/>
    <property type="molecule type" value="Genomic_DNA"/>
</dbReference>
<reference evidence="1" key="1">
    <citation type="journal article" date="2020" name="Stud. Mycol.">
        <title>101 Dothideomycetes genomes: a test case for predicting lifestyles and emergence of pathogens.</title>
        <authorList>
            <person name="Haridas S."/>
            <person name="Albert R."/>
            <person name="Binder M."/>
            <person name="Bloem J."/>
            <person name="Labutti K."/>
            <person name="Salamov A."/>
            <person name="Andreopoulos B."/>
            <person name="Baker S."/>
            <person name="Barry K."/>
            <person name="Bills G."/>
            <person name="Bluhm B."/>
            <person name="Cannon C."/>
            <person name="Castanera R."/>
            <person name="Culley D."/>
            <person name="Daum C."/>
            <person name="Ezra D."/>
            <person name="Gonzalez J."/>
            <person name="Henrissat B."/>
            <person name="Kuo A."/>
            <person name="Liang C."/>
            <person name="Lipzen A."/>
            <person name="Lutzoni F."/>
            <person name="Magnuson J."/>
            <person name="Mondo S."/>
            <person name="Nolan M."/>
            <person name="Ohm R."/>
            <person name="Pangilinan J."/>
            <person name="Park H.-J."/>
            <person name="Ramirez L."/>
            <person name="Alfaro M."/>
            <person name="Sun H."/>
            <person name="Tritt A."/>
            <person name="Yoshinaga Y."/>
            <person name="Zwiers L.-H."/>
            <person name="Turgeon B."/>
            <person name="Goodwin S."/>
            <person name="Spatafora J."/>
            <person name="Crous P."/>
            <person name="Grigoriev I."/>
        </authorList>
    </citation>
    <scope>NUCLEOTIDE SEQUENCE</scope>
    <source>
        <strain evidence="1">ATCC 200398</strain>
    </source>
</reference>
<name>A0ACB6QBW5_9PLEO</name>
<gene>
    <name evidence="1" type="ORF">BDR25DRAFT_307184</name>
</gene>
<protein>
    <submittedName>
        <fullName evidence="1">Uncharacterized protein</fullName>
    </submittedName>
</protein>
<keyword evidence="2" id="KW-1185">Reference proteome</keyword>
<organism evidence="1 2">
    <name type="scientific">Lindgomyces ingoldianus</name>
    <dbReference type="NCBI Taxonomy" id="673940"/>
    <lineage>
        <taxon>Eukaryota</taxon>
        <taxon>Fungi</taxon>
        <taxon>Dikarya</taxon>
        <taxon>Ascomycota</taxon>
        <taxon>Pezizomycotina</taxon>
        <taxon>Dothideomycetes</taxon>
        <taxon>Pleosporomycetidae</taxon>
        <taxon>Pleosporales</taxon>
        <taxon>Lindgomycetaceae</taxon>
        <taxon>Lindgomyces</taxon>
    </lineage>
</organism>
<evidence type="ECO:0000313" key="1">
    <source>
        <dbReference type="EMBL" id="KAF2464464.1"/>
    </source>
</evidence>
<evidence type="ECO:0000313" key="2">
    <source>
        <dbReference type="Proteomes" id="UP000799755"/>
    </source>
</evidence>
<sequence>MAPNETEQHSTKKPKRSFFQKLRRKHKREKSDQPAPKLIFTTHSGATVEPRRELVESIDNRLEEQRKSEVEREGKAGSKLLKLPLRRQKSLSTSSQAPPSLKENIPRCTCRHGSTGPYVESPQYPGSADQGFSCINCGRCPICASDDFARPDTRCRFCKSKAPFLSLPVEVLQHMSSYLCTNSTWLLRLTCKAMFNTICAPADVRVGSEIHDFFHLIRDLVPRNLYYCYECLRYHPWTRDDYYLWGSEPRCLRNLDRKGEFSRAYLDLVQANYFVCRFCLVARLNRKCKTCQKCESCAGVRFLGRGSFQPAGVECIECDAGKARCTICYKLRLQHRACRGCRKCEACADIRFQFGVELCTECGGGSRRLGDSTRRVAVESGPGYEMYYYGTEGRVQDPERRIGIR</sequence>
<comment type="caution">
    <text evidence="1">The sequence shown here is derived from an EMBL/GenBank/DDBJ whole genome shotgun (WGS) entry which is preliminary data.</text>
</comment>
<proteinExistence type="predicted"/>
<accession>A0ACB6QBW5</accession>
<dbReference type="Proteomes" id="UP000799755">
    <property type="component" value="Unassembled WGS sequence"/>
</dbReference>